<sequence length="194" mass="20628">MTMAQGTQVRIVAGGAFGRAVAHHLRALLAYARRPVEVAREPMRVPPGRFVAGGAFAVRAAWRDVGAEFEAFATAAGQARVPWLPVAMGHPYLRVGPAVVPGVSPCHACYLTRARQHGTSADPALEEAMTADDKLGVRGFPPHLSMLAAGLALSLIRDAEAGRAGRIMTIDTRTDEVNSWRVVPCHGCPGCDER</sequence>
<dbReference type="InterPro" id="IPR022291">
    <property type="entry name" value="Bacteriocin_synth_cyclodeHase"/>
</dbReference>
<dbReference type="Proteomes" id="UP000312512">
    <property type="component" value="Unassembled WGS sequence"/>
</dbReference>
<comment type="caution">
    <text evidence="1">The sequence shown here is derived from an EMBL/GenBank/DDBJ whole genome shotgun (WGS) entry which is preliminary data.</text>
</comment>
<name>A0A5C4WJY3_9ACTN</name>
<dbReference type="AlphaFoldDB" id="A0A5C4WJY3"/>
<organism evidence="1 2">
    <name type="scientific">Nonomuraea phyllanthi</name>
    <dbReference type="NCBI Taxonomy" id="2219224"/>
    <lineage>
        <taxon>Bacteria</taxon>
        <taxon>Bacillati</taxon>
        <taxon>Actinomycetota</taxon>
        <taxon>Actinomycetes</taxon>
        <taxon>Streptosporangiales</taxon>
        <taxon>Streptosporangiaceae</taxon>
        <taxon>Nonomuraea</taxon>
    </lineage>
</organism>
<accession>A0A5P9YPT6</accession>
<dbReference type="NCBIfam" id="TIGR03882">
    <property type="entry name" value="cyclo_dehyd_2"/>
    <property type="match status" value="1"/>
</dbReference>
<proteinExistence type="predicted"/>
<protein>
    <submittedName>
        <fullName evidence="1">TOMM leader peptide-binding protein</fullName>
    </submittedName>
</protein>
<evidence type="ECO:0000313" key="1">
    <source>
        <dbReference type="EMBL" id="KAB8194173.1"/>
    </source>
</evidence>
<dbReference type="EMBL" id="VDLX02000006">
    <property type="protein sequence ID" value="KAB8194173.1"/>
    <property type="molecule type" value="Genomic_DNA"/>
</dbReference>
<dbReference type="Gene3D" id="3.40.50.720">
    <property type="entry name" value="NAD(P)-binding Rossmann-like Domain"/>
    <property type="match status" value="1"/>
</dbReference>
<keyword evidence="2" id="KW-1185">Reference proteome</keyword>
<dbReference type="OrthoDB" id="9204719at2"/>
<reference evidence="1 2" key="1">
    <citation type="submission" date="2019-10" db="EMBL/GenBank/DDBJ databases">
        <title>Nonomuraea sp. nov., isolated from Phyllanthus amarus.</title>
        <authorList>
            <person name="Klykleung N."/>
            <person name="Tanasupawat S."/>
        </authorList>
    </citation>
    <scope>NUCLEOTIDE SEQUENCE [LARGE SCALE GENOMIC DNA]</scope>
    <source>
        <strain evidence="1 2">PA1-10</strain>
    </source>
</reference>
<accession>A0A5C4WJY3</accession>
<gene>
    <name evidence="1" type="ORF">FH608_018555</name>
</gene>
<evidence type="ECO:0000313" key="2">
    <source>
        <dbReference type="Proteomes" id="UP000312512"/>
    </source>
</evidence>